<dbReference type="InterPro" id="IPR029065">
    <property type="entry name" value="Enolase_C-like"/>
</dbReference>
<dbReference type="PANTHER" id="PTHR13794">
    <property type="entry name" value="ENOLASE SUPERFAMILY, MANDELATE RACEMASE"/>
    <property type="match status" value="1"/>
</dbReference>
<gene>
    <name evidence="5" type="ORF">H0A68_07580</name>
</gene>
<dbReference type="GO" id="GO:0016836">
    <property type="term" value="F:hydro-lyase activity"/>
    <property type="evidence" value="ECO:0007669"/>
    <property type="project" value="TreeGrafter"/>
</dbReference>
<keyword evidence="6" id="KW-1185">Reference proteome</keyword>
<dbReference type="Gene3D" id="3.30.390.10">
    <property type="entry name" value="Enolase-like, N-terminal domain"/>
    <property type="match status" value="1"/>
</dbReference>
<evidence type="ECO:0000313" key="6">
    <source>
        <dbReference type="Proteomes" id="UP000580517"/>
    </source>
</evidence>
<organism evidence="5 6">
    <name type="scientific">Allopusillimonas soli</name>
    <dbReference type="NCBI Taxonomy" id="659016"/>
    <lineage>
        <taxon>Bacteria</taxon>
        <taxon>Pseudomonadati</taxon>
        <taxon>Pseudomonadota</taxon>
        <taxon>Betaproteobacteria</taxon>
        <taxon>Burkholderiales</taxon>
        <taxon>Alcaligenaceae</taxon>
        <taxon>Allopusillimonas</taxon>
    </lineage>
</organism>
<accession>A0A853FDZ6</accession>
<feature type="domain" description="Mandelate racemase/muconate lactonizing enzyme C-terminal" evidence="4">
    <location>
        <begin position="150"/>
        <end position="247"/>
    </location>
</feature>
<reference evidence="5 6" key="1">
    <citation type="submission" date="2020-07" db="EMBL/GenBank/DDBJ databases">
        <title>Taxonomic revisions and descriptions of new bacterial species based on genomic comparisons in the high-G+C-content subgroup of the family Alcaligenaceae.</title>
        <authorList>
            <person name="Szabo A."/>
            <person name="Felfoldi T."/>
        </authorList>
    </citation>
    <scope>NUCLEOTIDE SEQUENCE [LARGE SCALE GENOMIC DNA]</scope>
    <source>
        <strain evidence="5 6">DSM 25264</strain>
    </source>
</reference>
<dbReference type="OrthoDB" id="8609034at2"/>
<dbReference type="InterPro" id="IPR013341">
    <property type="entry name" value="Mandelate_racemase_N_dom"/>
</dbReference>
<dbReference type="PANTHER" id="PTHR13794:SF58">
    <property type="entry name" value="MITOCHONDRIAL ENOLASE SUPERFAMILY MEMBER 1"/>
    <property type="match status" value="1"/>
</dbReference>
<keyword evidence="2" id="KW-0479">Metal-binding</keyword>
<dbReference type="SFLD" id="SFLDS00001">
    <property type="entry name" value="Enolase"/>
    <property type="match status" value="1"/>
</dbReference>
<dbReference type="Proteomes" id="UP000580517">
    <property type="component" value="Unassembled WGS sequence"/>
</dbReference>
<dbReference type="Pfam" id="PF13378">
    <property type="entry name" value="MR_MLE_C"/>
    <property type="match status" value="1"/>
</dbReference>
<dbReference type="GO" id="GO:0016052">
    <property type="term" value="P:carbohydrate catabolic process"/>
    <property type="evidence" value="ECO:0007669"/>
    <property type="project" value="TreeGrafter"/>
</dbReference>
<protein>
    <submittedName>
        <fullName evidence="5">Mandelate racemase/muconate lactonizing enzyme family protein</fullName>
    </submittedName>
</protein>
<name>A0A853FDZ6_9BURK</name>
<dbReference type="RefSeq" id="WP_129968675.1">
    <property type="nucleotide sequence ID" value="NZ_JACCEW010000002.1"/>
</dbReference>
<comment type="cofactor">
    <cofactor evidence="1">
        <name>Mg(2+)</name>
        <dbReference type="ChEBI" id="CHEBI:18420"/>
    </cofactor>
</comment>
<evidence type="ECO:0000256" key="1">
    <source>
        <dbReference type="ARBA" id="ARBA00001946"/>
    </source>
</evidence>
<dbReference type="InterPro" id="IPR013342">
    <property type="entry name" value="Mandelate_racemase_C"/>
</dbReference>
<dbReference type="GO" id="GO:0000287">
    <property type="term" value="F:magnesium ion binding"/>
    <property type="evidence" value="ECO:0007669"/>
    <property type="project" value="TreeGrafter"/>
</dbReference>
<dbReference type="Pfam" id="PF02746">
    <property type="entry name" value="MR_MLE_N"/>
    <property type="match status" value="1"/>
</dbReference>
<evidence type="ECO:0000259" key="4">
    <source>
        <dbReference type="SMART" id="SM00922"/>
    </source>
</evidence>
<dbReference type="SFLD" id="SFLDG00179">
    <property type="entry name" value="mandelate_racemase"/>
    <property type="match status" value="1"/>
</dbReference>
<evidence type="ECO:0000256" key="3">
    <source>
        <dbReference type="ARBA" id="ARBA00022842"/>
    </source>
</evidence>
<dbReference type="SUPFAM" id="SSF54826">
    <property type="entry name" value="Enolase N-terminal domain-like"/>
    <property type="match status" value="1"/>
</dbReference>
<dbReference type="InterPro" id="IPR046945">
    <property type="entry name" value="RHMD-like"/>
</dbReference>
<dbReference type="InterPro" id="IPR036849">
    <property type="entry name" value="Enolase-like_C_sf"/>
</dbReference>
<comment type="caution">
    <text evidence="5">The sequence shown here is derived from an EMBL/GenBank/DDBJ whole genome shotgun (WGS) entry which is preliminary data.</text>
</comment>
<evidence type="ECO:0000256" key="2">
    <source>
        <dbReference type="ARBA" id="ARBA00022723"/>
    </source>
</evidence>
<proteinExistence type="predicted"/>
<dbReference type="AlphaFoldDB" id="A0A853FDZ6"/>
<dbReference type="EMBL" id="JACCEW010000002">
    <property type="protein sequence ID" value="NYT36731.1"/>
    <property type="molecule type" value="Genomic_DNA"/>
</dbReference>
<sequence length="369" mass="41220">MSDGLSITGFETKLIVLPLERTLRTSIHQISTVCCLLVTVHTNEGITGEGYGFCFDIERLKAISRFTQSMEPLLRGRDPHDVEALWMDFLRSSNFYGQSGISILAYTPLDVACWDIIGKHAGRPLYKLFGACRERVPVYASAGLWLSSSIDELRTEARAFLKQGFRAMKMRLGMRSIEEDVARVRAVREAIGDDITLMADANQGLDAAKALRLGRAVAPFNLAWFEEPVPTWNDEAAAMLVRKLDTPIASAETEYTRYGIKRMHQAGAATVFMPDLQRMGGYTEMMKSVRYLAASDTPVSPHIFTEHSLHVVAASANATWCEHMPWFSALFKEKLAIEDDGTVLMPDRPGTGFSFDWDALESYQVKNDT</sequence>
<dbReference type="CDD" id="cd03316">
    <property type="entry name" value="MR_like"/>
    <property type="match status" value="1"/>
</dbReference>
<keyword evidence="3" id="KW-0460">Magnesium</keyword>
<dbReference type="SMART" id="SM00922">
    <property type="entry name" value="MR_MLE"/>
    <property type="match status" value="1"/>
</dbReference>
<evidence type="ECO:0000313" key="5">
    <source>
        <dbReference type="EMBL" id="NYT36731.1"/>
    </source>
</evidence>
<dbReference type="SUPFAM" id="SSF51604">
    <property type="entry name" value="Enolase C-terminal domain-like"/>
    <property type="match status" value="1"/>
</dbReference>
<dbReference type="InterPro" id="IPR029017">
    <property type="entry name" value="Enolase-like_N"/>
</dbReference>
<dbReference type="Gene3D" id="3.20.20.120">
    <property type="entry name" value="Enolase-like C-terminal domain"/>
    <property type="match status" value="1"/>
</dbReference>